<evidence type="ECO:0000256" key="2">
    <source>
        <dbReference type="ARBA" id="ARBA00022598"/>
    </source>
</evidence>
<keyword evidence="2" id="KW-0436">Ligase</keyword>
<dbReference type="InterPro" id="IPR045851">
    <property type="entry name" value="AMP-bd_C_sf"/>
</dbReference>
<evidence type="ECO:0000259" key="3">
    <source>
        <dbReference type="Pfam" id="PF13193"/>
    </source>
</evidence>
<dbReference type="Pfam" id="PF13193">
    <property type="entry name" value="AMP-binding_C"/>
    <property type="match status" value="1"/>
</dbReference>
<dbReference type="Gene3D" id="3.30.300.30">
    <property type="match status" value="1"/>
</dbReference>
<evidence type="ECO:0000313" key="4">
    <source>
        <dbReference type="EMBL" id="MCC8427390.1"/>
    </source>
</evidence>
<dbReference type="InterPro" id="IPR025110">
    <property type="entry name" value="AMP-bd_C"/>
</dbReference>
<sequence>MIISGGENVYSAEVENAISTMPGVAEVAVIGVPDERWGERVHAIVVPKQGSALTADALMEHCRGQIAGYKCPRSVDIRDTPLPLSGAGKVLKRELREPYWQGFTRGVN</sequence>
<accession>A0ABS8KMV6</accession>
<feature type="domain" description="AMP-binding enzyme C-terminal" evidence="3">
    <location>
        <begin position="13"/>
        <end position="89"/>
    </location>
</feature>
<dbReference type="EMBL" id="JAJISD010000001">
    <property type="protein sequence ID" value="MCC8427390.1"/>
    <property type="molecule type" value="Genomic_DNA"/>
</dbReference>
<proteinExistence type="inferred from homology"/>
<organism evidence="4 5">
    <name type="scientific">Reyranella aquatilis</name>
    <dbReference type="NCBI Taxonomy" id="2035356"/>
    <lineage>
        <taxon>Bacteria</taxon>
        <taxon>Pseudomonadati</taxon>
        <taxon>Pseudomonadota</taxon>
        <taxon>Alphaproteobacteria</taxon>
        <taxon>Hyphomicrobiales</taxon>
        <taxon>Reyranellaceae</taxon>
        <taxon>Reyranella</taxon>
    </lineage>
</organism>
<evidence type="ECO:0000256" key="1">
    <source>
        <dbReference type="ARBA" id="ARBA00006432"/>
    </source>
</evidence>
<comment type="similarity">
    <text evidence="1">Belongs to the ATP-dependent AMP-binding enzyme family.</text>
</comment>
<gene>
    <name evidence="4" type="ORF">LJ725_00290</name>
</gene>
<dbReference type="PANTHER" id="PTHR43201:SF5">
    <property type="entry name" value="MEDIUM-CHAIN ACYL-COA LIGASE ACSF2, MITOCHONDRIAL"/>
    <property type="match status" value="1"/>
</dbReference>
<dbReference type="SUPFAM" id="SSF56801">
    <property type="entry name" value="Acetyl-CoA synthetase-like"/>
    <property type="match status" value="1"/>
</dbReference>
<reference evidence="4 5" key="1">
    <citation type="submission" date="2021-11" db="EMBL/GenBank/DDBJ databases">
        <authorList>
            <person name="Lee D.-H."/>
            <person name="Kim S.-B."/>
        </authorList>
    </citation>
    <scope>NUCLEOTIDE SEQUENCE [LARGE SCALE GENOMIC DNA]</scope>
    <source>
        <strain evidence="4 5">KCTC 52223</strain>
    </source>
</reference>
<dbReference type="Proteomes" id="UP001198862">
    <property type="component" value="Unassembled WGS sequence"/>
</dbReference>
<comment type="caution">
    <text evidence="4">The sequence shown here is derived from an EMBL/GenBank/DDBJ whole genome shotgun (WGS) entry which is preliminary data.</text>
</comment>
<evidence type="ECO:0000313" key="5">
    <source>
        <dbReference type="Proteomes" id="UP001198862"/>
    </source>
</evidence>
<protein>
    <recommendedName>
        <fullName evidence="3">AMP-binding enzyme C-terminal domain-containing protein</fullName>
    </recommendedName>
</protein>
<keyword evidence="5" id="KW-1185">Reference proteome</keyword>
<name>A0ABS8KMV6_9HYPH</name>
<dbReference type="PANTHER" id="PTHR43201">
    <property type="entry name" value="ACYL-COA SYNTHETASE"/>
    <property type="match status" value="1"/>
</dbReference>